<dbReference type="InterPro" id="IPR000086">
    <property type="entry name" value="NUDIX_hydrolase_dom"/>
</dbReference>
<dbReference type="AlphaFoldDB" id="A0A6I5NER4"/>
<dbReference type="GO" id="GO:0006167">
    <property type="term" value="P:AMP biosynthetic process"/>
    <property type="evidence" value="ECO:0007669"/>
    <property type="project" value="TreeGrafter"/>
</dbReference>
<feature type="domain" description="Nudix hydrolase" evidence="2">
    <location>
        <begin position="29"/>
        <end position="180"/>
    </location>
</feature>
<sequence>MSKTRTVEAAGGILYRWRKDGPGTNGATGSRPAGWTADVDPLNGLEVCLVHRPKYDDWSWPKGKLEPNETFRHAAVREIGEETGCHVALGPYLGDVAYPMSSEGKKTRGSSAKSGQVKHVEYWMATVIDSADARHLRDAFGPVHPADLGEINDVEWLPVTAARRKLTHSTDRDILALFVDRIEEGAAAAHTVLIVRHGKAESRKLWDGTEENRPITPKGAADAYALNRELACYNPTRLVTSPWMRCQQTIQMLSWQTKRPMEYVEALTEDSFAADPAETWAAFFAQIQQTVGSSSTTAICMHRPVIGGMFDRLRPMCATRTLGKQLAAKSPYMPTGSALALFWISTPHGPRIIDIQKVLPLVY</sequence>
<dbReference type="CDD" id="cd03673">
    <property type="entry name" value="NUDIX_Ap6A_hydrolase"/>
    <property type="match status" value="1"/>
</dbReference>
<dbReference type="InterPro" id="IPR051325">
    <property type="entry name" value="Nudix_hydrolase_domain"/>
</dbReference>
<reference evidence="3 4" key="1">
    <citation type="submission" date="2019-09" db="EMBL/GenBank/DDBJ databases">
        <title>Phylogenetic characterization of a novel taxon of the genus Bifidobacterium: Bifidobacterium choloepi sp. nov.</title>
        <authorList>
            <person name="Modesto M."/>
            <person name="Satti M."/>
        </authorList>
    </citation>
    <scope>NUCLEOTIDE SEQUENCE [LARGE SCALE GENOMIC DNA]</scope>
    <source>
        <strain evidence="3 4">BRDM6</strain>
    </source>
</reference>
<evidence type="ECO:0000259" key="2">
    <source>
        <dbReference type="PROSITE" id="PS51462"/>
    </source>
</evidence>
<evidence type="ECO:0000256" key="1">
    <source>
        <dbReference type="ARBA" id="ARBA00022801"/>
    </source>
</evidence>
<comment type="caution">
    <text evidence="3">The sequence shown here is derived from an EMBL/GenBank/DDBJ whole genome shotgun (WGS) entry which is preliminary data.</text>
</comment>
<dbReference type="EMBL" id="VYSG01000001">
    <property type="protein sequence ID" value="NEG69844.1"/>
    <property type="molecule type" value="Genomic_DNA"/>
</dbReference>
<keyword evidence="1 3" id="KW-0378">Hydrolase</keyword>
<accession>A0A6I5NER4</accession>
<dbReference type="SUPFAM" id="SSF53254">
    <property type="entry name" value="Phosphoglycerate mutase-like"/>
    <property type="match status" value="1"/>
</dbReference>
<dbReference type="GO" id="GO:0004081">
    <property type="term" value="F:bis(5'-nucleosyl)-tetraphosphatase (asymmetrical) activity"/>
    <property type="evidence" value="ECO:0007669"/>
    <property type="project" value="TreeGrafter"/>
</dbReference>
<dbReference type="Gene3D" id="3.40.50.1240">
    <property type="entry name" value="Phosphoglycerate mutase-like"/>
    <property type="match status" value="1"/>
</dbReference>
<dbReference type="SMART" id="SM00855">
    <property type="entry name" value="PGAM"/>
    <property type="match status" value="1"/>
</dbReference>
<gene>
    <name evidence="3" type="ORF">F6S87_04345</name>
</gene>
<organism evidence="3 4">
    <name type="scientific">Bifidobacterium choloepi</name>
    <dbReference type="NCBI Taxonomy" id="2614131"/>
    <lineage>
        <taxon>Bacteria</taxon>
        <taxon>Bacillati</taxon>
        <taxon>Actinomycetota</taxon>
        <taxon>Actinomycetes</taxon>
        <taxon>Bifidobacteriales</taxon>
        <taxon>Bifidobacteriaceae</taxon>
        <taxon>Bifidobacterium</taxon>
    </lineage>
</organism>
<evidence type="ECO:0000313" key="3">
    <source>
        <dbReference type="EMBL" id="NEG69844.1"/>
    </source>
</evidence>
<evidence type="ECO:0000313" key="4">
    <source>
        <dbReference type="Proteomes" id="UP000469292"/>
    </source>
</evidence>
<dbReference type="InterPro" id="IPR013078">
    <property type="entry name" value="His_Pase_superF_clade-1"/>
</dbReference>
<dbReference type="PROSITE" id="PS00893">
    <property type="entry name" value="NUDIX_BOX"/>
    <property type="match status" value="1"/>
</dbReference>
<dbReference type="InterPro" id="IPR020084">
    <property type="entry name" value="NUDIX_hydrolase_CS"/>
</dbReference>
<dbReference type="RefSeq" id="WP_163227369.1">
    <property type="nucleotide sequence ID" value="NZ_VYSG01000001.1"/>
</dbReference>
<dbReference type="PANTHER" id="PTHR21340">
    <property type="entry name" value="DIADENOSINE 5,5-P1,P4-TETRAPHOSPHATE PYROPHOSPHOHYDROLASE MUTT"/>
    <property type="match status" value="1"/>
</dbReference>
<keyword evidence="4" id="KW-1185">Reference proteome</keyword>
<dbReference type="Pfam" id="PF00293">
    <property type="entry name" value="NUDIX"/>
    <property type="match status" value="1"/>
</dbReference>
<dbReference type="InterPro" id="IPR029033">
    <property type="entry name" value="His_PPase_superfam"/>
</dbReference>
<dbReference type="InterPro" id="IPR015797">
    <property type="entry name" value="NUDIX_hydrolase-like_dom_sf"/>
</dbReference>
<dbReference type="CDD" id="cd07067">
    <property type="entry name" value="HP_PGM_like"/>
    <property type="match status" value="1"/>
</dbReference>
<dbReference type="Gene3D" id="3.90.79.10">
    <property type="entry name" value="Nucleoside Triphosphate Pyrophosphohydrolase"/>
    <property type="match status" value="1"/>
</dbReference>
<proteinExistence type="predicted"/>
<dbReference type="PANTHER" id="PTHR21340:SF0">
    <property type="entry name" value="BIS(5'-NUCLEOSYL)-TETRAPHOSPHATASE [ASYMMETRICAL]"/>
    <property type="match status" value="1"/>
</dbReference>
<dbReference type="PROSITE" id="PS51462">
    <property type="entry name" value="NUDIX"/>
    <property type="match status" value="1"/>
</dbReference>
<dbReference type="SUPFAM" id="SSF55811">
    <property type="entry name" value="Nudix"/>
    <property type="match status" value="1"/>
</dbReference>
<dbReference type="GO" id="GO:0006754">
    <property type="term" value="P:ATP biosynthetic process"/>
    <property type="evidence" value="ECO:0007669"/>
    <property type="project" value="TreeGrafter"/>
</dbReference>
<protein>
    <submittedName>
        <fullName evidence="3">NUDIX hydrolase</fullName>
    </submittedName>
</protein>
<dbReference type="Pfam" id="PF00300">
    <property type="entry name" value="His_Phos_1"/>
    <property type="match status" value="1"/>
</dbReference>
<name>A0A6I5NER4_9BIFI</name>
<dbReference type="Proteomes" id="UP000469292">
    <property type="component" value="Unassembled WGS sequence"/>
</dbReference>